<gene>
    <name evidence="1" type="ORF">K466DRAFT_586517</name>
</gene>
<dbReference type="InParanoid" id="A0A5C3PDG3"/>
<organism evidence="1 2">
    <name type="scientific">Polyporus arcularius HHB13444</name>
    <dbReference type="NCBI Taxonomy" id="1314778"/>
    <lineage>
        <taxon>Eukaryota</taxon>
        <taxon>Fungi</taxon>
        <taxon>Dikarya</taxon>
        <taxon>Basidiomycota</taxon>
        <taxon>Agaricomycotina</taxon>
        <taxon>Agaricomycetes</taxon>
        <taxon>Polyporales</taxon>
        <taxon>Polyporaceae</taxon>
        <taxon>Polyporus</taxon>
    </lineage>
</organism>
<proteinExistence type="predicted"/>
<name>A0A5C3PDG3_9APHY</name>
<dbReference type="EMBL" id="ML211161">
    <property type="protein sequence ID" value="TFK87271.1"/>
    <property type="molecule type" value="Genomic_DNA"/>
</dbReference>
<protein>
    <submittedName>
        <fullName evidence="1">Uncharacterized protein</fullName>
    </submittedName>
</protein>
<dbReference type="AlphaFoldDB" id="A0A5C3PDG3"/>
<sequence length="152" mass="18016">MLQCTGQLVVDVLREAEVLKLYVAREWLQREWRTLVCTPPCPVEYVPEDGEERHGPANDTACKSRLEGRGKAEWCVKTAGREREREWYLTWYQFVEKGAEDPFAALQLLDKRSAELRKRWCERCLDERRNAWNAARVRWWAQMDGRLTLACR</sequence>
<accession>A0A5C3PDG3</accession>
<reference evidence="1 2" key="1">
    <citation type="journal article" date="2019" name="Nat. Ecol. Evol.">
        <title>Megaphylogeny resolves global patterns of mushroom evolution.</title>
        <authorList>
            <person name="Varga T."/>
            <person name="Krizsan K."/>
            <person name="Foldi C."/>
            <person name="Dima B."/>
            <person name="Sanchez-Garcia M."/>
            <person name="Sanchez-Ramirez S."/>
            <person name="Szollosi G.J."/>
            <person name="Szarkandi J.G."/>
            <person name="Papp V."/>
            <person name="Albert L."/>
            <person name="Andreopoulos W."/>
            <person name="Angelini C."/>
            <person name="Antonin V."/>
            <person name="Barry K.W."/>
            <person name="Bougher N.L."/>
            <person name="Buchanan P."/>
            <person name="Buyck B."/>
            <person name="Bense V."/>
            <person name="Catcheside P."/>
            <person name="Chovatia M."/>
            <person name="Cooper J."/>
            <person name="Damon W."/>
            <person name="Desjardin D."/>
            <person name="Finy P."/>
            <person name="Geml J."/>
            <person name="Haridas S."/>
            <person name="Hughes K."/>
            <person name="Justo A."/>
            <person name="Karasinski D."/>
            <person name="Kautmanova I."/>
            <person name="Kiss B."/>
            <person name="Kocsube S."/>
            <person name="Kotiranta H."/>
            <person name="LaButti K.M."/>
            <person name="Lechner B.E."/>
            <person name="Liimatainen K."/>
            <person name="Lipzen A."/>
            <person name="Lukacs Z."/>
            <person name="Mihaltcheva S."/>
            <person name="Morgado L.N."/>
            <person name="Niskanen T."/>
            <person name="Noordeloos M.E."/>
            <person name="Ohm R.A."/>
            <person name="Ortiz-Santana B."/>
            <person name="Ovrebo C."/>
            <person name="Racz N."/>
            <person name="Riley R."/>
            <person name="Savchenko A."/>
            <person name="Shiryaev A."/>
            <person name="Soop K."/>
            <person name="Spirin V."/>
            <person name="Szebenyi C."/>
            <person name="Tomsovsky M."/>
            <person name="Tulloss R.E."/>
            <person name="Uehling J."/>
            <person name="Grigoriev I.V."/>
            <person name="Vagvolgyi C."/>
            <person name="Papp T."/>
            <person name="Martin F.M."/>
            <person name="Miettinen O."/>
            <person name="Hibbett D.S."/>
            <person name="Nagy L.G."/>
        </authorList>
    </citation>
    <scope>NUCLEOTIDE SEQUENCE [LARGE SCALE GENOMIC DNA]</scope>
    <source>
        <strain evidence="1 2">HHB13444</strain>
    </source>
</reference>
<dbReference type="Proteomes" id="UP000308197">
    <property type="component" value="Unassembled WGS sequence"/>
</dbReference>
<keyword evidence="2" id="KW-1185">Reference proteome</keyword>
<evidence type="ECO:0000313" key="1">
    <source>
        <dbReference type="EMBL" id="TFK87271.1"/>
    </source>
</evidence>
<evidence type="ECO:0000313" key="2">
    <source>
        <dbReference type="Proteomes" id="UP000308197"/>
    </source>
</evidence>